<dbReference type="Proteomes" id="UP000814140">
    <property type="component" value="Unassembled WGS sequence"/>
</dbReference>
<evidence type="ECO:0000313" key="1">
    <source>
        <dbReference type="EMBL" id="KAI0062942.1"/>
    </source>
</evidence>
<sequence>MSDRIGQRSHAMIRVRLSCKGSAIDSTITVALSDFLVEYVEARDPTSPSSAQVKMHLTSAPPTTSTRESSTPSAAPAHPKAPRGREGARAPARDAAERPSELPLPPEGGHGMTSENAELDHDGATSRWGAAGVACSKILRRH</sequence>
<reference evidence="1" key="1">
    <citation type="submission" date="2021-03" db="EMBL/GenBank/DDBJ databases">
        <authorList>
            <consortium name="DOE Joint Genome Institute"/>
            <person name="Ahrendt S."/>
            <person name="Looney B.P."/>
            <person name="Miyauchi S."/>
            <person name="Morin E."/>
            <person name="Drula E."/>
            <person name="Courty P.E."/>
            <person name="Chicoki N."/>
            <person name="Fauchery L."/>
            <person name="Kohler A."/>
            <person name="Kuo A."/>
            <person name="Labutti K."/>
            <person name="Pangilinan J."/>
            <person name="Lipzen A."/>
            <person name="Riley R."/>
            <person name="Andreopoulos W."/>
            <person name="He G."/>
            <person name="Johnson J."/>
            <person name="Barry K.W."/>
            <person name="Grigoriev I.V."/>
            <person name="Nagy L."/>
            <person name="Hibbett D."/>
            <person name="Henrissat B."/>
            <person name="Matheny P.B."/>
            <person name="Labbe J."/>
            <person name="Martin F."/>
        </authorList>
    </citation>
    <scope>NUCLEOTIDE SEQUENCE</scope>
    <source>
        <strain evidence="1">HHB10654</strain>
    </source>
</reference>
<evidence type="ECO:0000313" key="2">
    <source>
        <dbReference type="Proteomes" id="UP000814140"/>
    </source>
</evidence>
<keyword evidence="2" id="KW-1185">Reference proteome</keyword>
<name>A0ACB8T374_9AGAM</name>
<accession>A0ACB8T374</accession>
<comment type="caution">
    <text evidence="1">The sequence shown here is derived from an EMBL/GenBank/DDBJ whole genome shotgun (WGS) entry which is preliminary data.</text>
</comment>
<dbReference type="EMBL" id="MU277205">
    <property type="protein sequence ID" value="KAI0062942.1"/>
    <property type="molecule type" value="Genomic_DNA"/>
</dbReference>
<reference evidence="1" key="2">
    <citation type="journal article" date="2022" name="New Phytol.">
        <title>Evolutionary transition to the ectomycorrhizal habit in the genomes of a hyperdiverse lineage of mushroom-forming fungi.</title>
        <authorList>
            <person name="Looney B."/>
            <person name="Miyauchi S."/>
            <person name="Morin E."/>
            <person name="Drula E."/>
            <person name="Courty P.E."/>
            <person name="Kohler A."/>
            <person name="Kuo A."/>
            <person name="LaButti K."/>
            <person name="Pangilinan J."/>
            <person name="Lipzen A."/>
            <person name="Riley R."/>
            <person name="Andreopoulos W."/>
            <person name="He G."/>
            <person name="Johnson J."/>
            <person name="Nolan M."/>
            <person name="Tritt A."/>
            <person name="Barry K.W."/>
            <person name="Grigoriev I.V."/>
            <person name="Nagy L.G."/>
            <person name="Hibbett D."/>
            <person name="Henrissat B."/>
            <person name="Matheny P.B."/>
            <person name="Labbe J."/>
            <person name="Martin F.M."/>
        </authorList>
    </citation>
    <scope>NUCLEOTIDE SEQUENCE</scope>
    <source>
        <strain evidence="1">HHB10654</strain>
    </source>
</reference>
<organism evidence="1 2">
    <name type="scientific">Artomyces pyxidatus</name>
    <dbReference type="NCBI Taxonomy" id="48021"/>
    <lineage>
        <taxon>Eukaryota</taxon>
        <taxon>Fungi</taxon>
        <taxon>Dikarya</taxon>
        <taxon>Basidiomycota</taxon>
        <taxon>Agaricomycotina</taxon>
        <taxon>Agaricomycetes</taxon>
        <taxon>Russulales</taxon>
        <taxon>Auriscalpiaceae</taxon>
        <taxon>Artomyces</taxon>
    </lineage>
</organism>
<proteinExistence type="predicted"/>
<gene>
    <name evidence="1" type="ORF">BV25DRAFT_1824988</name>
</gene>
<protein>
    <submittedName>
        <fullName evidence="1">Uncharacterized protein</fullName>
    </submittedName>
</protein>